<organism evidence="1 2">
    <name type="scientific">Peronosclerospora sorghi</name>
    <dbReference type="NCBI Taxonomy" id="230839"/>
    <lineage>
        <taxon>Eukaryota</taxon>
        <taxon>Sar</taxon>
        <taxon>Stramenopiles</taxon>
        <taxon>Oomycota</taxon>
        <taxon>Peronosporomycetes</taxon>
        <taxon>Peronosporales</taxon>
        <taxon>Peronosporaceae</taxon>
        <taxon>Peronosclerospora</taxon>
    </lineage>
</organism>
<accession>A0ACC0WM38</accession>
<comment type="caution">
    <text evidence="1">The sequence shown here is derived from an EMBL/GenBank/DDBJ whole genome shotgun (WGS) entry which is preliminary data.</text>
</comment>
<dbReference type="EMBL" id="CM047589">
    <property type="protein sequence ID" value="KAI9919914.1"/>
    <property type="molecule type" value="Genomic_DNA"/>
</dbReference>
<dbReference type="Proteomes" id="UP001163321">
    <property type="component" value="Chromosome 10"/>
</dbReference>
<evidence type="ECO:0000313" key="1">
    <source>
        <dbReference type="EMBL" id="KAI9919914.1"/>
    </source>
</evidence>
<evidence type="ECO:0000313" key="2">
    <source>
        <dbReference type="Proteomes" id="UP001163321"/>
    </source>
</evidence>
<protein>
    <submittedName>
        <fullName evidence="1">Uncharacterized protein</fullName>
    </submittedName>
</protein>
<gene>
    <name evidence="1" type="ORF">PsorP6_015687</name>
</gene>
<name>A0ACC0WM38_9STRA</name>
<proteinExistence type="predicted"/>
<sequence length="386" mass="43279">MFRMLAPGVRRSRRWLSASSRFESSRRRHAPIKTETEEKHEWILSALVVNRPGTLAQIADVFGYADQNITGLCVRPTVVPELSRVTISCFLRQRELPVLKKRLRALVVVTFFHVTTKRVCLEHEEQLLVRSQLLVQIRRDSRRQHELSRVLETFQAEVIVPQDEQDAERDEPLADVDSGDNDKLDSDDGASATQLLTLVDDPERLTTFMDTLMKEGFEILETQIGGPVFLDTSHSTLDPESAFSFRRKIASEVEKMLFVPAEKEASPANDPFVCEGPTSVDDGQGTSSEAEPVDADKMLPTSTYELHTNDQGHFSPHRLRLHARIAQQLYASAPQDLTVPTFILLLGIPGSGKSTMLSHLDLVGHVTLQACVNFDVDDVIALLPEF</sequence>
<reference evidence="1 2" key="1">
    <citation type="journal article" date="2022" name="bioRxiv">
        <title>The genome of the oomycete Peronosclerospora sorghi, a cosmopolitan pathogen of maize and sorghum, is inflated with dispersed pseudogenes.</title>
        <authorList>
            <person name="Fletcher K."/>
            <person name="Martin F."/>
            <person name="Isakeit T."/>
            <person name="Cavanaugh K."/>
            <person name="Magill C."/>
            <person name="Michelmore R."/>
        </authorList>
    </citation>
    <scope>NUCLEOTIDE SEQUENCE [LARGE SCALE GENOMIC DNA]</scope>
    <source>
        <strain evidence="1">P6</strain>
    </source>
</reference>
<keyword evidence="2" id="KW-1185">Reference proteome</keyword>